<evidence type="ECO:0000313" key="3">
    <source>
        <dbReference type="Proteomes" id="UP000321157"/>
    </source>
</evidence>
<evidence type="ECO:0000313" key="2">
    <source>
        <dbReference type="EMBL" id="GEN35944.1"/>
    </source>
</evidence>
<dbReference type="Proteomes" id="UP000321157">
    <property type="component" value="Unassembled WGS sequence"/>
</dbReference>
<protein>
    <recommendedName>
        <fullName evidence="1">Helix-turn-helix domain-containing protein</fullName>
    </recommendedName>
</protein>
<feature type="domain" description="Helix-turn-helix" evidence="1">
    <location>
        <begin position="95"/>
        <end position="139"/>
    </location>
</feature>
<gene>
    <name evidence="2" type="ORF">ADA01nite_34040</name>
</gene>
<keyword evidence="3" id="KW-1185">Reference proteome</keyword>
<organism evidence="2 3">
    <name type="scientific">Aneurinibacillus danicus</name>
    <dbReference type="NCBI Taxonomy" id="267746"/>
    <lineage>
        <taxon>Bacteria</taxon>
        <taxon>Bacillati</taxon>
        <taxon>Bacillota</taxon>
        <taxon>Bacilli</taxon>
        <taxon>Bacillales</taxon>
        <taxon>Paenibacillaceae</taxon>
        <taxon>Aneurinibacillus group</taxon>
        <taxon>Aneurinibacillus</taxon>
    </lineage>
</organism>
<dbReference type="SUPFAM" id="SSF46955">
    <property type="entry name" value="Putative DNA-binding domain"/>
    <property type="match status" value="1"/>
</dbReference>
<dbReference type="AlphaFoldDB" id="A0A511VAU0"/>
<name>A0A511VAU0_9BACL</name>
<accession>A0A511VAU0</accession>
<dbReference type="InterPro" id="IPR041657">
    <property type="entry name" value="HTH_17"/>
</dbReference>
<reference evidence="2 3" key="1">
    <citation type="submission" date="2019-07" db="EMBL/GenBank/DDBJ databases">
        <title>Whole genome shotgun sequence of Aneurinibacillus danicus NBRC 102444.</title>
        <authorList>
            <person name="Hosoyama A."/>
            <person name="Uohara A."/>
            <person name="Ohji S."/>
            <person name="Ichikawa N."/>
        </authorList>
    </citation>
    <scope>NUCLEOTIDE SEQUENCE [LARGE SCALE GENOMIC DNA]</scope>
    <source>
        <strain evidence="2 3">NBRC 102444</strain>
    </source>
</reference>
<proteinExistence type="predicted"/>
<dbReference type="InterPro" id="IPR009061">
    <property type="entry name" value="DNA-bd_dom_put_sf"/>
</dbReference>
<evidence type="ECO:0000259" key="1">
    <source>
        <dbReference type="Pfam" id="PF12728"/>
    </source>
</evidence>
<dbReference type="EMBL" id="BJXX01000159">
    <property type="protein sequence ID" value="GEN35944.1"/>
    <property type="molecule type" value="Genomic_DNA"/>
</dbReference>
<comment type="caution">
    <text evidence="2">The sequence shown here is derived from an EMBL/GenBank/DDBJ whole genome shotgun (WGS) entry which is preliminary data.</text>
</comment>
<sequence>MKDKMVSQKEIQNIEELLPQLSEKVTQFVKFEQYQEEIVRGLSPEDWESIQKLSEFSPRYAAIIKRMLPPVNAVQVADSSFYDFNAFETSGDPEFLSPGEVADLLGITPQMVRRYCKEGAIPAYRTLGNRGSWRIDTKHFFAKYPDKRDLFRERIQEDKRRTKEVIEALNEMAKTGEYDALLDDNKES</sequence>
<dbReference type="Pfam" id="PF12728">
    <property type="entry name" value="HTH_17"/>
    <property type="match status" value="1"/>
</dbReference>
<dbReference type="RefSeq" id="WP_246147385.1">
    <property type="nucleotide sequence ID" value="NZ_BJXX01000159.1"/>
</dbReference>
<dbReference type="Gene3D" id="1.10.1660.10">
    <property type="match status" value="1"/>
</dbReference>